<evidence type="ECO:0000256" key="1">
    <source>
        <dbReference type="ARBA" id="ARBA00004370"/>
    </source>
</evidence>
<comment type="subcellular location">
    <subcellularLocation>
        <location evidence="1">Membrane</location>
    </subcellularLocation>
</comment>
<dbReference type="Proteomes" id="UP000316256">
    <property type="component" value="Unassembled WGS sequence"/>
</dbReference>
<evidence type="ECO:0000313" key="4">
    <source>
        <dbReference type="Proteomes" id="UP000316256"/>
    </source>
</evidence>
<dbReference type="GO" id="GO:0016020">
    <property type="term" value="C:membrane"/>
    <property type="evidence" value="ECO:0007669"/>
    <property type="project" value="UniProtKB-SubCell"/>
</dbReference>
<dbReference type="PANTHER" id="PTHR37042">
    <property type="entry name" value="OUTER MEMBRANE PROTEIN RV1973"/>
    <property type="match status" value="1"/>
</dbReference>
<organism evidence="3 4">
    <name type="scientific">Rhodococcus spelaei</name>
    <dbReference type="NCBI Taxonomy" id="2546320"/>
    <lineage>
        <taxon>Bacteria</taxon>
        <taxon>Bacillati</taxon>
        <taxon>Actinomycetota</taxon>
        <taxon>Actinomycetes</taxon>
        <taxon>Mycobacteriales</taxon>
        <taxon>Nocardiaceae</taxon>
        <taxon>Rhodococcus</taxon>
    </lineage>
</organism>
<sequence length="162" mass="17053">MNGRTKLTAALAVVSVALAVLAGGLYLTRYRADARVDDTVRAEVRQVAGDGAAALLTYTPETVAADMYAAQQRLTGSFRDYYGRLTDTVIVPAARDKKIAAHSTVTGTGLTSVDADSAVVLVFLTQETTSAAQPQRASATVGARVELQKVGDDWLISNFDAS</sequence>
<evidence type="ECO:0000313" key="3">
    <source>
        <dbReference type="EMBL" id="TQF68739.1"/>
    </source>
</evidence>
<accession>A0A541B8U2</accession>
<gene>
    <name evidence="3" type="ORF">FK531_13125</name>
</gene>
<comment type="caution">
    <text evidence="3">The sequence shown here is derived from an EMBL/GenBank/DDBJ whole genome shotgun (WGS) entry which is preliminary data.</text>
</comment>
<reference evidence="3 4" key="1">
    <citation type="submission" date="2019-06" db="EMBL/GenBank/DDBJ databases">
        <title>Rhodococcus spaelei sp. nov., isolated from a cave.</title>
        <authorList>
            <person name="Lee S.D."/>
        </authorList>
    </citation>
    <scope>NUCLEOTIDE SEQUENCE [LARGE SCALE GENOMIC DNA]</scope>
    <source>
        <strain evidence="3 4">C9-5</strain>
    </source>
</reference>
<dbReference type="OrthoDB" id="5196392at2"/>
<dbReference type="EMBL" id="VIGH01000005">
    <property type="protein sequence ID" value="TQF68739.1"/>
    <property type="molecule type" value="Genomic_DNA"/>
</dbReference>
<dbReference type="RefSeq" id="WP_142099982.1">
    <property type="nucleotide sequence ID" value="NZ_VIGH01000005.1"/>
</dbReference>
<name>A0A541B8U2_9NOCA</name>
<evidence type="ECO:0000256" key="2">
    <source>
        <dbReference type="ARBA" id="ARBA00023136"/>
    </source>
</evidence>
<dbReference type="AlphaFoldDB" id="A0A541B8U2"/>
<proteinExistence type="predicted"/>
<keyword evidence="2" id="KW-0472">Membrane</keyword>
<protein>
    <submittedName>
        <fullName evidence="3">Twin-arginine translocation pathway signal</fullName>
    </submittedName>
</protein>
<keyword evidence="4" id="KW-1185">Reference proteome</keyword>
<dbReference type="PANTHER" id="PTHR37042:SF4">
    <property type="entry name" value="OUTER MEMBRANE PROTEIN RV1973"/>
    <property type="match status" value="1"/>
</dbReference>